<dbReference type="InterPro" id="IPR006938">
    <property type="entry name" value="DUF624"/>
</dbReference>
<reference evidence="3" key="1">
    <citation type="submission" date="2016-10" db="EMBL/GenBank/DDBJ databases">
        <authorList>
            <person name="Varghese N."/>
            <person name="Submissions S."/>
        </authorList>
    </citation>
    <scope>NUCLEOTIDE SEQUENCE [LARGE SCALE GENOMIC DNA]</scope>
    <source>
        <strain evidence="3">CGMCC 1.10369</strain>
    </source>
</reference>
<feature type="transmembrane region" description="Helical" evidence="1">
    <location>
        <begin position="107"/>
        <end position="135"/>
    </location>
</feature>
<dbReference type="OrthoDB" id="2717960at2"/>
<dbReference type="STRING" id="745820.SAMN04488053_10631"/>
<keyword evidence="1" id="KW-0472">Membrane</keyword>
<keyword evidence="1" id="KW-0812">Transmembrane</keyword>
<gene>
    <name evidence="2" type="ORF">SAMN04488053_10631</name>
</gene>
<feature type="transmembrane region" description="Helical" evidence="1">
    <location>
        <begin position="25"/>
        <end position="51"/>
    </location>
</feature>
<dbReference type="EMBL" id="FNIL01000006">
    <property type="protein sequence ID" value="SDO03696.1"/>
    <property type="molecule type" value="Genomic_DNA"/>
</dbReference>
<feature type="transmembrane region" description="Helical" evidence="1">
    <location>
        <begin position="147"/>
        <end position="169"/>
    </location>
</feature>
<dbReference type="AlphaFoldDB" id="A0A1H0G9Z7"/>
<accession>A0A1H0G9Z7</accession>
<feature type="transmembrane region" description="Helical" evidence="1">
    <location>
        <begin position="175"/>
        <end position="197"/>
    </location>
</feature>
<organism evidence="2 3">
    <name type="scientific">Alkalicoccus daliensis</name>
    <dbReference type="NCBI Taxonomy" id="745820"/>
    <lineage>
        <taxon>Bacteria</taxon>
        <taxon>Bacillati</taxon>
        <taxon>Bacillota</taxon>
        <taxon>Bacilli</taxon>
        <taxon>Bacillales</taxon>
        <taxon>Bacillaceae</taxon>
        <taxon>Alkalicoccus</taxon>
    </lineage>
</organism>
<dbReference type="Proteomes" id="UP000198778">
    <property type="component" value="Unassembled WGS sequence"/>
</dbReference>
<keyword evidence="1" id="KW-1133">Transmembrane helix</keyword>
<protein>
    <submittedName>
        <fullName evidence="2">Uncharacterized membrane protein YesL</fullName>
    </submittedName>
</protein>
<name>A0A1H0G9Z7_9BACI</name>
<feature type="transmembrane region" description="Helical" evidence="1">
    <location>
        <begin position="80"/>
        <end position="101"/>
    </location>
</feature>
<evidence type="ECO:0000313" key="2">
    <source>
        <dbReference type="EMBL" id="SDO03696.1"/>
    </source>
</evidence>
<proteinExistence type="predicted"/>
<sequence length="222" mass="25153">MQLGGVMGGIYKISDVMMKLAYLNLLWLLGVLTGAVVLGIMPATIALFSIIRSWLLKDDTLIFHKKFIEVYKKEFFKSNLLGAGISFIMYLLFINFQVAALVVESHIIMYVLFFINIFVAAALALLLLFIFPIYVHFEMNLFQKVKLAMMMGITSPHITFAILVVIFLFTLLFIFIPGALFFFSISALAYCMMGVNLKKINDIKDKLSAAPELRPQELIKQN</sequence>
<dbReference type="Pfam" id="PF04854">
    <property type="entry name" value="DUF624"/>
    <property type="match status" value="1"/>
</dbReference>
<evidence type="ECO:0000256" key="1">
    <source>
        <dbReference type="SAM" id="Phobius"/>
    </source>
</evidence>
<dbReference type="RefSeq" id="WP_090842943.1">
    <property type="nucleotide sequence ID" value="NZ_FNIL01000006.1"/>
</dbReference>
<evidence type="ECO:0000313" key="3">
    <source>
        <dbReference type="Proteomes" id="UP000198778"/>
    </source>
</evidence>
<keyword evidence="3" id="KW-1185">Reference proteome</keyword>